<dbReference type="RefSeq" id="XP_050559705.1">
    <property type="nucleotide sequence ID" value="XM_050703748.1"/>
</dbReference>
<keyword evidence="1" id="KW-0479">Metal-binding</keyword>
<organism evidence="8 9">
    <name type="scientific">Spodoptera frugiperda</name>
    <name type="common">Fall armyworm</name>
    <dbReference type="NCBI Taxonomy" id="7108"/>
    <lineage>
        <taxon>Eukaryota</taxon>
        <taxon>Metazoa</taxon>
        <taxon>Ecdysozoa</taxon>
        <taxon>Arthropoda</taxon>
        <taxon>Hexapoda</taxon>
        <taxon>Insecta</taxon>
        <taxon>Pterygota</taxon>
        <taxon>Neoptera</taxon>
        <taxon>Endopterygota</taxon>
        <taxon>Lepidoptera</taxon>
        <taxon>Glossata</taxon>
        <taxon>Ditrysia</taxon>
        <taxon>Noctuoidea</taxon>
        <taxon>Noctuidae</taxon>
        <taxon>Amphipyrinae</taxon>
        <taxon>Spodoptera</taxon>
    </lineage>
</organism>
<evidence type="ECO:0000259" key="7">
    <source>
        <dbReference type="PROSITE" id="PS50089"/>
    </source>
</evidence>
<feature type="domain" description="RING-type" evidence="7">
    <location>
        <begin position="267"/>
        <end position="308"/>
    </location>
</feature>
<keyword evidence="6" id="KW-0472">Membrane</keyword>
<dbReference type="PROSITE" id="PS50089">
    <property type="entry name" value="ZF_RING_2"/>
    <property type="match status" value="1"/>
</dbReference>
<dbReference type="InterPro" id="IPR013083">
    <property type="entry name" value="Znf_RING/FYVE/PHD"/>
</dbReference>
<evidence type="ECO:0000256" key="6">
    <source>
        <dbReference type="SAM" id="Phobius"/>
    </source>
</evidence>
<evidence type="ECO:0000256" key="4">
    <source>
        <dbReference type="PROSITE-ProRule" id="PRU00175"/>
    </source>
</evidence>
<dbReference type="GO" id="GO:0008270">
    <property type="term" value="F:zinc ion binding"/>
    <property type="evidence" value="ECO:0007669"/>
    <property type="project" value="UniProtKB-KW"/>
</dbReference>
<keyword evidence="2 4" id="KW-0863">Zinc-finger</keyword>
<accession>A0A9R0E649</accession>
<sequence>MSVREEDRQKNSCPSRGLGIAAAAIGVGVGAALYYFFNKRQETPNSEGSTSNWQCEQPQTLGVGPTLGTARRFRFTPSARYAAVVGQVWRANSVLNDSTESHITISEHETTDTSINQTENSNEIDDSEESDPSEMDFSEISDSSEMSEHSEMSNSDQSELLETSDSSTSTNSSEMNDVFMGHSTGGFENSSFQNATPSVMESDTEIEWDVTDSSAGVPEDAGHSSITSLLGRIDGIISRRKKKTEEEQMAILRQEAFRERSWSLEECSICFDVMLRNQDLTSLPCTHNFHTDCIMPWLQEKQTCPNCRKVA</sequence>
<feature type="compositionally biased region" description="Low complexity" evidence="5">
    <location>
        <begin position="152"/>
        <end position="177"/>
    </location>
</feature>
<proteinExistence type="predicted"/>
<evidence type="ECO:0000313" key="10">
    <source>
        <dbReference type="RefSeq" id="XP_050559705.1"/>
    </source>
</evidence>
<dbReference type="PANTHER" id="PTHR45931">
    <property type="entry name" value="SI:CH211-59O9.10"/>
    <property type="match status" value="1"/>
</dbReference>
<dbReference type="SMART" id="SM00184">
    <property type="entry name" value="RING"/>
    <property type="match status" value="1"/>
</dbReference>
<evidence type="ECO:0000256" key="3">
    <source>
        <dbReference type="ARBA" id="ARBA00022833"/>
    </source>
</evidence>
<dbReference type="InterPro" id="IPR001841">
    <property type="entry name" value="Znf_RING"/>
</dbReference>
<dbReference type="AlphaFoldDB" id="A0A9R0E649"/>
<keyword evidence="6" id="KW-0812">Transmembrane</keyword>
<evidence type="ECO:0000313" key="9">
    <source>
        <dbReference type="RefSeq" id="XP_050559704.1"/>
    </source>
</evidence>
<name>A0A9R0E649_SPOFR</name>
<dbReference type="OrthoDB" id="8062037at2759"/>
<dbReference type="GO" id="GO:0005634">
    <property type="term" value="C:nucleus"/>
    <property type="evidence" value="ECO:0007669"/>
    <property type="project" value="TreeGrafter"/>
</dbReference>
<feature type="compositionally biased region" description="Acidic residues" evidence="5">
    <location>
        <begin position="122"/>
        <end position="139"/>
    </location>
</feature>
<feature type="region of interest" description="Disordered" evidence="5">
    <location>
        <begin position="100"/>
        <end position="189"/>
    </location>
</feature>
<dbReference type="PANTHER" id="PTHR45931:SF3">
    <property type="entry name" value="RING ZINC FINGER-CONTAINING PROTEIN"/>
    <property type="match status" value="1"/>
</dbReference>
<keyword evidence="8" id="KW-1185">Reference proteome</keyword>
<protein>
    <submittedName>
        <fullName evidence="9 10">Uncharacterized protein LOC118278994 isoform X1</fullName>
    </submittedName>
</protein>
<dbReference type="GO" id="GO:0061630">
    <property type="term" value="F:ubiquitin protein ligase activity"/>
    <property type="evidence" value="ECO:0007669"/>
    <property type="project" value="TreeGrafter"/>
</dbReference>
<dbReference type="GO" id="GO:0006511">
    <property type="term" value="P:ubiquitin-dependent protein catabolic process"/>
    <property type="evidence" value="ECO:0007669"/>
    <property type="project" value="TreeGrafter"/>
</dbReference>
<dbReference type="SUPFAM" id="SSF57850">
    <property type="entry name" value="RING/U-box"/>
    <property type="match status" value="1"/>
</dbReference>
<dbReference type="InterPro" id="IPR051834">
    <property type="entry name" value="RING_finger_E3_ligase"/>
</dbReference>
<feature type="transmembrane region" description="Helical" evidence="6">
    <location>
        <begin position="18"/>
        <end position="37"/>
    </location>
</feature>
<dbReference type="Pfam" id="PF13639">
    <property type="entry name" value="zf-RING_2"/>
    <property type="match status" value="1"/>
</dbReference>
<dbReference type="CDD" id="cd16454">
    <property type="entry name" value="RING-H2_PA-TM-RING"/>
    <property type="match status" value="1"/>
</dbReference>
<keyword evidence="6" id="KW-1133">Transmembrane helix</keyword>
<evidence type="ECO:0000256" key="2">
    <source>
        <dbReference type="ARBA" id="ARBA00022771"/>
    </source>
</evidence>
<dbReference type="GeneID" id="118278994"/>
<evidence type="ECO:0000256" key="1">
    <source>
        <dbReference type="ARBA" id="ARBA00022723"/>
    </source>
</evidence>
<evidence type="ECO:0000313" key="8">
    <source>
        <dbReference type="Proteomes" id="UP000829999"/>
    </source>
</evidence>
<gene>
    <name evidence="9 10" type="primary">LOC118278994</name>
</gene>
<dbReference type="Gene3D" id="3.30.40.10">
    <property type="entry name" value="Zinc/RING finger domain, C3HC4 (zinc finger)"/>
    <property type="match status" value="1"/>
</dbReference>
<evidence type="ECO:0000256" key="5">
    <source>
        <dbReference type="SAM" id="MobiDB-lite"/>
    </source>
</evidence>
<keyword evidence="3" id="KW-0862">Zinc</keyword>
<dbReference type="Proteomes" id="UP000829999">
    <property type="component" value="Chromosome 24"/>
</dbReference>
<dbReference type="RefSeq" id="XP_050559704.1">
    <property type="nucleotide sequence ID" value="XM_050703747.1"/>
</dbReference>
<reference evidence="9 10" key="1">
    <citation type="submission" date="2025-04" db="UniProtKB">
        <authorList>
            <consortium name="RefSeq"/>
        </authorList>
    </citation>
    <scope>IDENTIFICATION</scope>
    <source>
        <tissue evidence="9 10">Whole larval tissue</tissue>
    </source>
</reference>